<evidence type="ECO:0000313" key="7">
    <source>
        <dbReference type="Proteomes" id="UP000777265"/>
    </source>
</evidence>
<dbReference type="PANTHER" id="PTHR23073">
    <property type="entry name" value="26S PROTEASOME REGULATORY SUBUNIT"/>
    <property type="match status" value="1"/>
</dbReference>
<dbReference type="AlphaFoldDB" id="A0A971M304"/>
<keyword evidence="2" id="KW-0547">Nucleotide-binding</keyword>
<reference evidence="6" key="2">
    <citation type="submission" date="2020-01" db="EMBL/GenBank/DDBJ databases">
        <authorList>
            <person name="Campanaro S."/>
        </authorList>
    </citation>
    <scope>NUCLEOTIDE SEQUENCE</scope>
    <source>
        <strain evidence="6">AS06rmzACSIP_7</strain>
    </source>
</reference>
<dbReference type="Pfam" id="PF00004">
    <property type="entry name" value="AAA"/>
    <property type="match status" value="2"/>
</dbReference>
<evidence type="ECO:0000256" key="2">
    <source>
        <dbReference type="ARBA" id="ARBA00022741"/>
    </source>
</evidence>
<dbReference type="InterPro" id="IPR003959">
    <property type="entry name" value="ATPase_AAA_core"/>
</dbReference>
<keyword evidence="3" id="KW-0067">ATP-binding</keyword>
<dbReference type="SUPFAM" id="SSF52540">
    <property type="entry name" value="P-loop containing nucleoside triphosphate hydrolases"/>
    <property type="match status" value="2"/>
</dbReference>
<sequence>MGKIEKAEPKQHVPLYEDSYVHLKDELRKLDLLIARRVTAFRLRLEAMPKAASSHPMYISHDEVDWLLAGNDEVDAPSAELEKIDRELEALQNEIHISVAESMNRGVFLALPHLAHLFGLSAFELQTVVICLGPELERKYDKLYAYLQDDVTRKKPSIDLVLDLLCATEAAKWRSRAFFSDSAPLFRAGILQKADDPQSPSGSSGLAQFLKLDPRIVGYLLGDNGIDERLADAVTFTHLFSSMDSVFVNEEIKARLLDFVSAHFSEDNPNHNKLILHFHGPYGVGKQELAQAICGQLGCPLLRIDAESLLSREGSGEELLPLAFREGLLLQAALYLRNVDVLAKEDDKTKVFMKRLVRLIGEYGWLTFLTGEKPWTHKGLFGDALFHSVEFPIPDVPVRSAAWRKSLAVFGEESGNLWAARLADQFQLTPGQIKDAIGYAVCRRTVSKARRNVSLPDLYAACRSQSNQKLEEMAQKGKAGYSWDDLVLPDDKLAQLKEIYNQLKHRYRVFGEWGFGAKLSHGKGLSVLFSGPSGTGKTMAAQVIANDLELDLYKIDLSGVVSKYIGETEKNLAGVFQEAETSNAILFFDEADALFGKRTEVSDAHDRYANIETSYLLQKMEEYEGMVILATNLRTNMDEAFTRRIRFIVEFPFPDEASRSKIWKTHFPGAAPLSDEIDFEFLSKQFQIAGGSIKNIVLNAAFLAAENGGAIGMDHILHGVKREFEKIGKLWTEHHLYRPTGTGGKER</sequence>
<feature type="domain" description="AAA+ ATPase" evidence="5">
    <location>
        <begin position="523"/>
        <end position="655"/>
    </location>
</feature>
<organism evidence="6 7">
    <name type="scientific">Syntrophorhabdus aromaticivorans</name>
    <dbReference type="NCBI Taxonomy" id="328301"/>
    <lineage>
        <taxon>Bacteria</taxon>
        <taxon>Pseudomonadati</taxon>
        <taxon>Thermodesulfobacteriota</taxon>
        <taxon>Syntrophorhabdia</taxon>
        <taxon>Syntrophorhabdales</taxon>
        <taxon>Syntrophorhabdaceae</taxon>
        <taxon>Syntrophorhabdus</taxon>
    </lineage>
</organism>
<comment type="similarity">
    <text evidence="1">Belongs to the AAA ATPase family.</text>
</comment>
<dbReference type="Gene3D" id="3.40.50.300">
    <property type="entry name" value="P-loop containing nucleotide triphosphate hydrolases"/>
    <property type="match status" value="2"/>
</dbReference>
<dbReference type="InterPro" id="IPR050221">
    <property type="entry name" value="26S_Proteasome_ATPase"/>
</dbReference>
<evidence type="ECO:0000256" key="4">
    <source>
        <dbReference type="SAM" id="Coils"/>
    </source>
</evidence>
<accession>A0A971M304</accession>
<reference evidence="6" key="1">
    <citation type="journal article" date="2020" name="Biotechnol. Biofuels">
        <title>New insights from the biogas microbiome by comprehensive genome-resolved metagenomics of nearly 1600 species originating from multiple anaerobic digesters.</title>
        <authorList>
            <person name="Campanaro S."/>
            <person name="Treu L."/>
            <person name="Rodriguez-R L.M."/>
            <person name="Kovalovszki A."/>
            <person name="Ziels R.M."/>
            <person name="Maus I."/>
            <person name="Zhu X."/>
            <person name="Kougias P.G."/>
            <person name="Basile A."/>
            <person name="Luo G."/>
            <person name="Schluter A."/>
            <person name="Konstantinidis K.T."/>
            <person name="Angelidaki I."/>
        </authorList>
    </citation>
    <scope>NUCLEOTIDE SEQUENCE</scope>
    <source>
        <strain evidence="6">AS06rmzACSIP_7</strain>
    </source>
</reference>
<keyword evidence="4" id="KW-0175">Coiled coil</keyword>
<evidence type="ECO:0000313" key="6">
    <source>
        <dbReference type="EMBL" id="NLW34915.1"/>
    </source>
</evidence>
<dbReference type="Pfam" id="PF22977">
    <property type="entry name" value="WHD"/>
    <property type="match status" value="1"/>
</dbReference>
<dbReference type="InterPro" id="IPR003593">
    <property type="entry name" value="AAA+_ATPase"/>
</dbReference>
<evidence type="ECO:0000259" key="5">
    <source>
        <dbReference type="SMART" id="SM00382"/>
    </source>
</evidence>
<dbReference type="GO" id="GO:0016887">
    <property type="term" value="F:ATP hydrolysis activity"/>
    <property type="evidence" value="ECO:0007669"/>
    <property type="project" value="InterPro"/>
</dbReference>
<comment type="caution">
    <text evidence="6">The sequence shown here is derived from an EMBL/GenBank/DDBJ whole genome shotgun (WGS) entry which is preliminary data.</text>
</comment>
<protein>
    <submittedName>
        <fullName evidence="6">AAA family ATPase</fullName>
    </submittedName>
</protein>
<feature type="domain" description="AAA+ ATPase" evidence="5">
    <location>
        <begin position="272"/>
        <end position="395"/>
    </location>
</feature>
<proteinExistence type="inferred from homology"/>
<gene>
    <name evidence="6" type="ORF">GXY80_05450</name>
</gene>
<dbReference type="EMBL" id="JAAYEE010000094">
    <property type="protein sequence ID" value="NLW34915.1"/>
    <property type="molecule type" value="Genomic_DNA"/>
</dbReference>
<name>A0A971M304_9BACT</name>
<dbReference type="CDD" id="cd19481">
    <property type="entry name" value="RecA-like_protease"/>
    <property type="match status" value="1"/>
</dbReference>
<feature type="coiled-coil region" evidence="4">
    <location>
        <begin position="74"/>
        <end position="101"/>
    </location>
</feature>
<evidence type="ECO:0000256" key="1">
    <source>
        <dbReference type="ARBA" id="ARBA00006914"/>
    </source>
</evidence>
<dbReference type="InterPro" id="IPR027417">
    <property type="entry name" value="P-loop_NTPase"/>
</dbReference>
<dbReference type="InterPro" id="IPR054472">
    <property type="entry name" value="WHD"/>
</dbReference>
<dbReference type="GO" id="GO:0005524">
    <property type="term" value="F:ATP binding"/>
    <property type="evidence" value="ECO:0007669"/>
    <property type="project" value="UniProtKB-KW"/>
</dbReference>
<dbReference type="Proteomes" id="UP000777265">
    <property type="component" value="Unassembled WGS sequence"/>
</dbReference>
<evidence type="ECO:0000256" key="3">
    <source>
        <dbReference type="ARBA" id="ARBA00022840"/>
    </source>
</evidence>
<dbReference type="SMART" id="SM00382">
    <property type="entry name" value="AAA"/>
    <property type="match status" value="2"/>
</dbReference>